<feature type="domain" description="BLUF" evidence="1">
    <location>
        <begin position="17"/>
        <end position="107"/>
    </location>
</feature>
<dbReference type="SUPFAM" id="SSF54975">
    <property type="entry name" value="Acylphosphatase/BLUF domain-like"/>
    <property type="match status" value="1"/>
</dbReference>
<organism evidence="2 3">
    <name type="scientific">Brevundimonas subvibrioides</name>
    <dbReference type="NCBI Taxonomy" id="74313"/>
    <lineage>
        <taxon>Bacteria</taxon>
        <taxon>Pseudomonadati</taxon>
        <taxon>Pseudomonadota</taxon>
        <taxon>Alphaproteobacteria</taxon>
        <taxon>Caulobacterales</taxon>
        <taxon>Caulobacteraceae</taxon>
        <taxon>Brevundimonas</taxon>
    </lineage>
</organism>
<dbReference type="InterPro" id="IPR036046">
    <property type="entry name" value="Acylphosphatase-like_dom_sf"/>
</dbReference>
<accession>A0A258FGF2</accession>
<evidence type="ECO:0000259" key="1">
    <source>
        <dbReference type="PROSITE" id="PS50925"/>
    </source>
</evidence>
<protein>
    <submittedName>
        <fullName evidence="2">Blue light sensor protein</fullName>
    </submittedName>
</protein>
<sequence>MRHTGDARRCGTSTGLLFRVVYASQPFGYDDAMLNGILADARRCNVRDDITGALVCRADLYLQWLEGPEPAVRGAFARIARDDRHQDVRRLLAGPAMTRLFPQWAMRHDPARSWMWSPAEVADGVLERVGEDEVLKVFEAIASEPAPD</sequence>
<dbReference type="AlphaFoldDB" id="A0A258FGF2"/>
<dbReference type="InterPro" id="IPR007024">
    <property type="entry name" value="BLUF_domain"/>
</dbReference>
<dbReference type="EMBL" id="NCEB01000032">
    <property type="protein sequence ID" value="OYX31416.1"/>
    <property type="molecule type" value="Genomic_DNA"/>
</dbReference>
<dbReference type="Gene3D" id="3.30.70.100">
    <property type="match status" value="1"/>
</dbReference>
<comment type="caution">
    <text evidence="2">The sequence shown here is derived from an EMBL/GenBank/DDBJ whole genome shotgun (WGS) entry which is preliminary data.</text>
</comment>
<dbReference type="GO" id="GO:0009882">
    <property type="term" value="F:blue light photoreceptor activity"/>
    <property type="evidence" value="ECO:0007669"/>
    <property type="project" value="InterPro"/>
</dbReference>
<proteinExistence type="predicted"/>
<reference evidence="2 3" key="1">
    <citation type="submission" date="2017-03" db="EMBL/GenBank/DDBJ databases">
        <title>Lifting the veil on microbial sulfur biogeochemistry in mining wastewaters.</title>
        <authorList>
            <person name="Kantor R.S."/>
            <person name="Colenbrander Nelson T."/>
            <person name="Marshall S."/>
            <person name="Bennett D."/>
            <person name="Apte S."/>
            <person name="Camacho D."/>
            <person name="Thomas B.C."/>
            <person name="Warren L.A."/>
            <person name="Banfield J.F."/>
        </authorList>
    </citation>
    <scope>NUCLEOTIDE SEQUENCE [LARGE SCALE GENOMIC DNA]</scope>
    <source>
        <strain evidence="2">32-69-9</strain>
    </source>
</reference>
<gene>
    <name evidence="2" type="ORF">B7Z01_12570</name>
</gene>
<name>A0A258FGF2_9CAUL</name>
<dbReference type="PROSITE" id="PS50925">
    <property type="entry name" value="BLUF"/>
    <property type="match status" value="1"/>
</dbReference>
<dbReference type="GO" id="GO:0071949">
    <property type="term" value="F:FAD binding"/>
    <property type="evidence" value="ECO:0007669"/>
    <property type="project" value="InterPro"/>
</dbReference>
<dbReference type="Pfam" id="PF04940">
    <property type="entry name" value="BLUF"/>
    <property type="match status" value="1"/>
</dbReference>
<dbReference type="SMART" id="SM01034">
    <property type="entry name" value="BLUF"/>
    <property type="match status" value="1"/>
</dbReference>
<dbReference type="Proteomes" id="UP000215595">
    <property type="component" value="Unassembled WGS sequence"/>
</dbReference>
<evidence type="ECO:0000313" key="3">
    <source>
        <dbReference type="Proteomes" id="UP000215595"/>
    </source>
</evidence>
<evidence type="ECO:0000313" key="2">
    <source>
        <dbReference type="EMBL" id="OYX31416.1"/>
    </source>
</evidence>